<dbReference type="EC" id="2.3.1.39" evidence="4"/>
<feature type="domain" description="Malonyl-CoA:ACP transacylase (MAT)" evidence="5">
    <location>
        <begin position="6"/>
        <end position="277"/>
    </location>
</feature>
<proteinExistence type="inferred from homology"/>
<dbReference type="Pfam" id="PF00698">
    <property type="entry name" value="Acyl_transf_1"/>
    <property type="match status" value="1"/>
</dbReference>
<evidence type="ECO:0000256" key="4">
    <source>
        <dbReference type="PIRNR" id="PIRNR000446"/>
    </source>
</evidence>
<dbReference type="RefSeq" id="WP_204697124.1">
    <property type="nucleotide sequence ID" value="NZ_JAFBEC010000004.1"/>
</dbReference>
<comment type="similarity">
    <text evidence="4">Belongs to the fabD family.</text>
</comment>
<dbReference type="SMART" id="SM00827">
    <property type="entry name" value="PKS_AT"/>
    <property type="match status" value="1"/>
</dbReference>
<keyword evidence="6" id="KW-0032">Aminotransferase</keyword>
<dbReference type="Gene3D" id="3.40.366.10">
    <property type="entry name" value="Malonyl-Coenzyme A Acyl Carrier Protein, domain 2"/>
    <property type="match status" value="1"/>
</dbReference>
<dbReference type="SUPFAM" id="SSF52151">
    <property type="entry name" value="FabD/lysophospholipase-like"/>
    <property type="match status" value="1"/>
</dbReference>
<keyword evidence="7" id="KW-1185">Reference proteome</keyword>
<reference evidence="6 7" key="1">
    <citation type="submission" date="2021-01" db="EMBL/GenBank/DDBJ databases">
        <title>Genomic Encyclopedia of Type Strains, Phase IV (KMG-IV): sequencing the most valuable type-strain genomes for metagenomic binning, comparative biology and taxonomic classification.</title>
        <authorList>
            <person name="Goeker M."/>
        </authorList>
    </citation>
    <scope>NUCLEOTIDE SEQUENCE [LARGE SCALE GENOMIC DNA]</scope>
    <source>
        <strain evidence="6 7">DSM 25540</strain>
    </source>
</reference>
<evidence type="ECO:0000256" key="2">
    <source>
        <dbReference type="ARBA" id="ARBA00023315"/>
    </source>
</evidence>
<name>A0ABS2PBH4_9BACL</name>
<dbReference type="Gene3D" id="3.30.70.250">
    <property type="entry name" value="Malonyl-CoA ACP transacylase, ACP-binding"/>
    <property type="match status" value="1"/>
</dbReference>
<evidence type="ECO:0000256" key="1">
    <source>
        <dbReference type="ARBA" id="ARBA00022679"/>
    </source>
</evidence>
<evidence type="ECO:0000256" key="3">
    <source>
        <dbReference type="ARBA" id="ARBA00048462"/>
    </source>
</evidence>
<dbReference type="GO" id="GO:0004314">
    <property type="term" value="F:[acyl-carrier-protein] S-malonyltransferase activity"/>
    <property type="evidence" value="ECO:0007669"/>
    <property type="project" value="UniProtKB-EC"/>
</dbReference>
<dbReference type="Proteomes" id="UP000741863">
    <property type="component" value="Unassembled WGS sequence"/>
</dbReference>
<dbReference type="InterPro" id="IPR024925">
    <property type="entry name" value="Malonyl_CoA-ACP_transAc"/>
</dbReference>
<comment type="caution">
    <text evidence="6">The sequence shown here is derived from an EMBL/GenBank/DDBJ whole genome shotgun (WGS) entry which is preliminary data.</text>
</comment>
<dbReference type="InterPro" id="IPR014043">
    <property type="entry name" value="Acyl_transferase_dom"/>
</dbReference>
<comment type="catalytic activity">
    <reaction evidence="3 4">
        <text>holo-[ACP] + malonyl-CoA = malonyl-[ACP] + CoA</text>
        <dbReference type="Rhea" id="RHEA:41792"/>
        <dbReference type="Rhea" id="RHEA-COMP:9623"/>
        <dbReference type="Rhea" id="RHEA-COMP:9685"/>
        <dbReference type="ChEBI" id="CHEBI:57287"/>
        <dbReference type="ChEBI" id="CHEBI:57384"/>
        <dbReference type="ChEBI" id="CHEBI:64479"/>
        <dbReference type="ChEBI" id="CHEBI:78449"/>
        <dbReference type="EC" id="2.3.1.39"/>
    </reaction>
</comment>
<evidence type="ECO:0000313" key="7">
    <source>
        <dbReference type="Proteomes" id="UP000741863"/>
    </source>
</evidence>
<accession>A0ABS2PBH4</accession>
<dbReference type="GO" id="GO:0008483">
    <property type="term" value="F:transaminase activity"/>
    <property type="evidence" value="ECO:0007669"/>
    <property type="project" value="UniProtKB-KW"/>
</dbReference>
<dbReference type="InterPro" id="IPR001227">
    <property type="entry name" value="Ac_transferase_dom_sf"/>
</dbReference>
<keyword evidence="2 4" id="KW-0012">Acyltransferase</keyword>
<dbReference type="InterPro" id="IPR050858">
    <property type="entry name" value="Mal-CoA-ACP_Trans/PKS_FabD"/>
</dbReference>
<dbReference type="InterPro" id="IPR016036">
    <property type="entry name" value="Malonyl_transacylase_ACP-bd"/>
</dbReference>
<sequence>MDTVFLFPGQGSQRHDMFQPYQGTKHFELIKQLIEDALQEDVNQYTADFSSTRHVQLALLIVGVISSKQLVEAGIRPDCVAGHSAGAYSAAVLSEVLTLKDAIRLVDLRGRLMEQAFPSGYGMMAVQGLDVNVVLRVIESQSDVYLANENAQQQVVLSGSERSLQTIRDTLKEKGSRRVTKLSVTVPSHSPLFKKEADVLREAMKNLKIDSPKIPYVSNQSARLLRHKDAIAEDLAGNIASTVRWHSAMKMLNERGIKNYVQLPPGTVYTDLLHDEFEGIQALSVETLSVDNILQFVTKE</sequence>
<dbReference type="InterPro" id="IPR016035">
    <property type="entry name" value="Acyl_Trfase/lysoPLipase"/>
</dbReference>
<evidence type="ECO:0000259" key="5">
    <source>
        <dbReference type="SMART" id="SM00827"/>
    </source>
</evidence>
<dbReference type="SUPFAM" id="SSF55048">
    <property type="entry name" value="Probable ACP-binding domain of malonyl-CoA ACP transacylase"/>
    <property type="match status" value="1"/>
</dbReference>
<evidence type="ECO:0000313" key="6">
    <source>
        <dbReference type="EMBL" id="MBM7632763.1"/>
    </source>
</evidence>
<organism evidence="6 7">
    <name type="scientific">Geomicrobium sediminis</name>
    <dbReference type="NCBI Taxonomy" id="1347788"/>
    <lineage>
        <taxon>Bacteria</taxon>
        <taxon>Bacillati</taxon>
        <taxon>Bacillota</taxon>
        <taxon>Bacilli</taxon>
        <taxon>Bacillales</taxon>
        <taxon>Geomicrobium</taxon>
    </lineage>
</organism>
<protein>
    <recommendedName>
        <fullName evidence="4">Malonyl CoA-acyl carrier protein transacylase</fullName>
        <ecNumber evidence="4">2.3.1.39</ecNumber>
    </recommendedName>
</protein>
<dbReference type="PIRSF" id="PIRSF000446">
    <property type="entry name" value="Mct"/>
    <property type="match status" value="1"/>
</dbReference>
<gene>
    <name evidence="6" type="ORF">JOD17_001857</name>
</gene>
<dbReference type="PANTHER" id="PTHR42681">
    <property type="entry name" value="MALONYL-COA-ACYL CARRIER PROTEIN TRANSACYLASE, MITOCHONDRIAL"/>
    <property type="match status" value="1"/>
</dbReference>
<dbReference type="PANTHER" id="PTHR42681:SF1">
    <property type="entry name" value="MALONYL-COA-ACYL CARRIER PROTEIN TRANSACYLASE, MITOCHONDRIAL"/>
    <property type="match status" value="1"/>
</dbReference>
<keyword evidence="1 4" id="KW-0808">Transferase</keyword>
<dbReference type="EMBL" id="JAFBEC010000004">
    <property type="protein sequence ID" value="MBM7632763.1"/>
    <property type="molecule type" value="Genomic_DNA"/>
</dbReference>